<dbReference type="EMBL" id="JADILX010000065">
    <property type="protein sequence ID" value="MBO8485511.1"/>
    <property type="molecule type" value="Genomic_DNA"/>
</dbReference>
<feature type="chain" id="PRO_5038549877" evidence="1">
    <location>
        <begin position="22"/>
        <end position="282"/>
    </location>
</feature>
<organism evidence="2 3">
    <name type="scientific">Candidatus Cryptobacteroides excrementavium</name>
    <dbReference type="NCBI Taxonomy" id="2840759"/>
    <lineage>
        <taxon>Bacteria</taxon>
        <taxon>Pseudomonadati</taxon>
        <taxon>Bacteroidota</taxon>
        <taxon>Bacteroidia</taxon>
        <taxon>Bacteroidales</taxon>
        <taxon>Candidatus Cryptobacteroides</taxon>
    </lineage>
</organism>
<dbReference type="Proteomes" id="UP000823750">
    <property type="component" value="Unassembled WGS sequence"/>
</dbReference>
<evidence type="ECO:0000313" key="2">
    <source>
        <dbReference type="EMBL" id="MBO8485511.1"/>
    </source>
</evidence>
<accession>A0A9D9NRM6</accession>
<name>A0A9D9NRM6_9BACT</name>
<proteinExistence type="predicted"/>
<reference evidence="2" key="2">
    <citation type="journal article" date="2021" name="PeerJ">
        <title>Extensive microbial diversity within the chicken gut microbiome revealed by metagenomics and culture.</title>
        <authorList>
            <person name="Gilroy R."/>
            <person name="Ravi A."/>
            <person name="Getino M."/>
            <person name="Pursley I."/>
            <person name="Horton D.L."/>
            <person name="Alikhan N.F."/>
            <person name="Baker D."/>
            <person name="Gharbi K."/>
            <person name="Hall N."/>
            <person name="Watson M."/>
            <person name="Adriaenssens E.M."/>
            <person name="Foster-Nyarko E."/>
            <person name="Jarju S."/>
            <person name="Secka A."/>
            <person name="Antonio M."/>
            <person name="Oren A."/>
            <person name="Chaudhuri R.R."/>
            <person name="La Ragione R."/>
            <person name="Hildebrand F."/>
            <person name="Pallen M.J."/>
        </authorList>
    </citation>
    <scope>NUCLEOTIDE SEQUENCE</scope>
    <source>
        <strain evidence="2">B2-16538</strain>
    </source>
</reference>
<gene>
    <name evidence="2" type="ORF">IAB78_03700</name>
</gene>
<evidence type="ECO:0000256" key="1">
    <source>
        <dbReference type="SAM" id="SignalP"/>
    </source>
</evidence>
<keyword evidence="1" id="KW-0732">Signal</keyword>
<feature type="signal peptide" evidence="1">
    <location>
        <begin position="1"/>
        <end position="21"/>
    </location>
</feature>
<comment type="caution">
    <text evidence="2">The sequence shown here is derived from an EMBL/GenBank/DDBJ whole genome shotgun (WGS) entry which is preliminary data.</text>
</comment>
<protein>
    <submittedName>
        <fullName evidence="2">Uncharacterized protein</fullName>
    </submittedName>
</protein>
<sequence length="282" mass="31578">MKKILLLIAAALMPVLMSAQAQITTKDEKIADFQEKTTKIVLSGNDFFDPALKEEIRARWNISPFEFCTFAEFKSLMGDSDYYFLVPVKTRYRREQEPGIEMLSLIKGGEGAEKGLGGMLELVTIPVRAAKYPSGREFIFLPALIDIIQEHVLYALEGGIRAYSGLNTTSEDIFGTAGMKIVFAEEDLSEEITPAVRETYFNDGVTAVPEEDADDLMLRNEPGTLVSYTVCPSSPVTGSFCYKMLIDAGTHQLYYYRKHRINRHTGPGFLAEDIMRITAVRN</sequence>
<reference evidence="2" key="1">
    <citation type="submission" date="2020-10" db="EMBL/GenBank/DDBJ databases">
        <authorList>
            <person name="Gilroy R."/>
        </authorList>
    </citation>
    <scope>NUCLEOTIDE SEQUENCE</scope>
    <source>
        <strain evidence="2">B2-16538</strain>
    </source>
</reference>
<evidence type="ECO:0000313" key="3">
    <source>
        <dbReference type="Proteomes" id="UP000823750"/>
    </source>
</evidence>
<dbReference type="AlphaFoldDB" id="A0A9D9NRM6"/>